<organism evidence="2 3">
    <name type="scientific">Candidatus Iainarchaeum sp</name>
    <dbReference type="NCBI Taxonomy" id="3101447"/>
    <lineage>
        <taxon>Archaea</taxon>
        <taxon>Candidatus Iainarchaeota</taxon>
        <taxon>Candidatus Iainarchaeia</taxon>
        <taxon>Candidatus Iainarchaeales</taxon>
        <taxon>Candidatus Iainarchaeaceae</taxon>
        <taxon>Candidatus Iainarchaeum</taxon>
    </lineage>
</organism>
<dbReference type="SUPFAM" id="SSF89124">
    <property type="entry name" value="Nop domain"/>
    <property type="match status" value="1"/>
</dbReference>
<dbReference type="PANTHER" id="PTHR10894">
    <property type="entry name" value="NUCLEOLAR PROTEIN 5 NUCLEOLAR PROTEIN NOP5 NOP58"/>
    <property type="match status" value="1"/>
</dbReference>
<dbReference type="PANTHER" id="PTHR10894:SF0">
    <property type="entry name" value="NUCLEOLAR PROTEIN 56"/>
    <property type="match status" value="1"/>
</dbReference>
<evidence type="ECO:0000313" key="3">
    <source>
        <dbReference type="Proteomes" id="UP000722459"/>
    </source>
</evidence>
<dbReference type="Pfam" id="PF01798">
    <property type="entry name" value="Nop"/>
    <property type="match status" value="1"/>
</dbReference>
<accession>A0A8T5GE80</accession>
<protein>
    <submittedName>
        <fullName evidence="2">RNA-processing protein</fullName>
    </submittedName>
</protein>
<dbReference type="AlphaFoldDB" id="A0A8T5GE80"/>
<dbReference type="Gene3D" id="1.10.246.90">
    <property type="entry name" value="Nop domain"/>
    <property type="match status" value="1"/>
</dbReference>
<dbReference type="InterPro" id="IPR042239">
    <property type="entry name" value="Nop_C"/>
</dbReference>
<dbReference type="EMBL" id="JABJNZ010000034">
    <property type="protein sequence ID" value="MBT4870424.1"/>
    <property type="molecule type" value="Genomic_DNA"/>
</dbReference>
<dbReference type="GO" id="GO:0030515">
    <property type="term" value="F:snoRNA binding"/>
    <property type="evidence" value="ECO:0007669"/>
    <property type="project" value="InterPro"/>
</dbReference>
<evidence type="ECO:0000259" key="1">
    <source>
        <dbReference type="PROSITE" id="PS51358"/>
    </source>
</evidence>
<feature type="domain" description="Nop" evidence="1">
    <location>
        <begin position="94"/>
        <end position="206"/>
    </location>
</feature>
<name>A0A8T5GE80_9ARCH</name>
<reference evidence="2" key="1">
    <citation type="journal article" date="2021" name="ISME J.">
        <title>Mercury methylation by metabolically versatile and cosmopolitan marine bacteria.</title>
        <authorList>
            <person name="Lin H."/>
            <person name="Ascher D.B."/>
            <person name="Myung Y."/>
            <person name="Lamborg C.H."/>
            <person name="Hallam S.J."/>
            <person name="Gionfriddo C.M."/>
            <person name="Holt K.E."/>
            <person name="Moreau J.W."/>
        </authorList>
    </citation>
    <scope>NUCLEOTIDE SEQUENCE</scope>
    <source>
        <strain evidence="2">SI075_bin30</strain>
    </source>
</reference>
<gene>
    <name evidence="2" type="ORF">HON47_02530</name>
</gene>
<dbReference type="Proteomes" id="UP000722459">
    <property type="component" value="Unassembled WGS sequence"/>
</dbReference>
<dbReference type="InterPro" id="IPR036070">
    <property type="entry name" value="Nop_dom_sf"/>
</dbReference>
<proteinExistence type="predicted"/>
<evidence type="ECO:0000313" key="2">
    <source>
        <dbReference type="EMBL" id="MBT4870424.1"/>
    </source>
</evidence>
<dbReference type="GO" id="GO:0031428">
    <property type="term" value="C:box C/D methylation guide snoRNP complex"/>
    <property type="evidence" value="ECO:0007669"/>
    <property type="project" value="InterPro"/>
</dbReference>
<sequence>MDKQDLRKRLLKKTRDQIDENLSEKEVHIIRAIGLVDDLEEVTNLLKENFDEWTKRSPDERAQKMIDTLKKNQGAIEEERIELIEFIEEDMTSELPSFTHIAGVVIGARLLAEAGSKKKLAFAPSSTMQVLGAEKALFNHIKKKTAPPKHGHIFNHPLLQKLPKTKRGKAARILAGKLSIAARIDYFGKEKDESLLKEVEVKINKL</sequence>
<comment type="caution">
    <text evidence="2">The sequence shown here is derived from an EMBL/GenBank/DDBJ whole genome shotgun (WGS) entry which is preliminary data.</text>
</comment>
<dbReference type="InterPro" id="IPR045056">
    <property type="entry name" value="Nop56/Nop58"/>
</dbReference>
<dbReference type="InterPro" id="IPR002687">
    <property type="entry name" value="Nop_dom"/>
</dbReference>
<dbReference type="PROSITE" id="PS51358">
    <property type="entry name" value="NOP"/>
    <property type="match status" value="1"/>
</dbReference>